<dbReference type="PANTHER" id="PTHR14950">
    <property type="entry name" value="DICER-RELATED"/>
    <property type="match status" value="1"/>
</dbReference>
<evidence type="ECO:0000256" key="2">
    <source>
        <dbReference type="ARBA" id="ARBA00022741"/>
    </source>
</evidence>
<evidence type="ECO:0000259" key="6">
    <source>
        <dbReference type="PROSITE" id="PS50821"/>
    </source>
</evidence>
<reference evidence="7 8" key="2">
    <citation type="submission" date="2018-11" db="EMBL/GenBank/DDBJ databases">
        <authorList>
            <consortium name="Pathogen Informatics"/>
        </authorList>
    </citation>
    <scope>NUCLEOTIDE SEQUENCE [LARGE SCALE GENOMIC DNA]</scope>
    <source>
        <strain evidence="7 8">Egypt</strain>
    </source>
</reference>
<dbReference type="GO" id="GO:0004530">
    <property type="term" value="F:deoxyribonuclease I activity"/>
    <property type="evidence" value="ECO:0007669"/>
    <property type="project" value="TreeGrafter"/>
</dbReference>
<dbReference type="GO" id="GO:0006309">
    <property type="term" value="P:apoptotic DNA fragmentation"/>
    <property type="evidence" value="ECO:0007669"/>
    <property type="project" value="TreeGrafter"/>
</dbReference>
<dbReference type="GO" id="GO:0070578">
    <property type="term" value="C:RISC-loading complex"/>
    <property type="evidence" value="ECO:0007669"/>
    <property type="project" value="TreeGrafter"/>
</dbReference>
<feature type="compositionally biased region" description="Polar residues" evidence="4">
    <location>
        <begin position="454"/>
        <end position="491"/>
    </location>
</feature>
<evidence type="ECO:0000313" key="8">
    <source>
        <dbReference type="Proteomes" id="UP000272942"/>
    </source>
</evidence>
<dbReference type="Proteomes" id="UP000272942">
    <property type="component" value="Unassembled WGS sequence"/>
</dbReference>
<feature type="region of interest" description="Disordered" evidence="4">
    <location>
        <begin position="417"/>
        <end position="548"/>
    </location>
</feature>
<dbReference type="Pfam" id="PF20931">
    <property type="entry name" value="Dicer_platform"/>
    <property type="match status" value="1"/>
</dbReference>
<dbReference type="PROSITE" id="PS50821">
    <property type="entry name" value="PAZ"/>
    <property type="match status" value="1"/>
</dbReference>
<dbReference type="InterPro" id="IPR036389">
    <property type="entry name" value="RNase_III_sf"/>
</dbReference>
<evidence type="ECO:0000256" key="4">
    <source>
        <dbReference type="SAM" id="MobiDB-lite"/>
    </source>
</evidence>
<gene>
    <name evidence="7" type="ORF">ECPE_LOCUS10676</name>
</gene>
<dbReference type="AlphaFoldDB" id="A0A183AUP1"/>
<dbReference type="PANTHER" id="PTHR14950:SF37">
    <property type="entry name" value="ENDORIBONUCLEASE DICER"/>
    <property type="match status" value="1"/>
</dbReference>
<keyword evidence="3" id="KW-0378">Hydrolase</keyword>
<dbReference type="Pfam" id="PF02170">
    <property type="entry name" value="PAZ"/>
    <property type="match status" value="1"/>
</dbReference>
<sequence length="746" mass="83940">MELTNALPDYQNARGRPCYRPEKEPLGFGLLTTKPLHHVPTFPVYSRSGEETVRFIEFWSPLASVESQKQNSSLPLPGTPLTEEQLEQLLKFHRIVFQEVLRLERGAVIEFNFEKAYTQLLVVPVRRDTRLIDWEFLGVVLGSWTSENVCRLLPRRDLSRAPDLPLLPASLTRSKSASTTGSGLKSNRGIRSALKARQLSNRLSMDPLLNQPGVFDFRKSDFVNAVVMPGYRNLDQPQHYYVAEIRYDLNPLSPFPTSSYANFAAYYTAKYDATISTVNQPLLDVDFTVMRLSLIVPRYVNIRGHYLPCSSEARKRDRRENLTHKQILIPELCFRHPFPASVWRKAVCLPSVLYRLHCLLLAEELRRLIAFETNLGRARLPSTVDQNRRVWSSDETGELFEPLRMIFPLEVQRAVQEDVTCDSGPSGPKGRRRRRRGGQPSASTKDVVKRRDQSATSKRSVNQSNFKNSPSPDASPGDTLTTSGDRQQSNGDGDRKYIGKRNVWAEASNDNKTNTTGADESEEGLEEEVENDSDDAKTPDEVSDDEPQIVKLRATSGAVPSTHHDSVSGAGLVASNLDAMLEETKVIEWEDQALVASLNPDSDQLMIIENRQCVDREYLETGSDVESVDSFEATVRFFPSDDDCETDDQALFDSSDTPCEDNSETGNGIVSHPRSRLRAYRPGPANVLQALTMSCSNDFINLERMETIGDSFLKFVVTVHLYLSYPTSHEGKLSHMRSRIVSVIVT</sequence>
<dbReference type="Gene3D" id="1.10.1520.10">
    <property type="entry name" value="Ribonuclease III domain"/>
    <property type="match status" value="1"/>
</dbReference>
<feature type="compositionally biased region" description="Acidic residues" evidence="4">
    <location>
        <begin position="519"/>
        <end position="533"/>
    </location>
</feature>
<reference evidence="9" key="1">
    <citation type="submission" date="2016-06" db="UniProtKB">
        <authorList>
            <consortium name="WormBaseParasite"/>
        </authorList>
    </citation>
    <scope>IDENTIFICATION</scope>
</reference>
<dbReference type="GO" id="GO:0003723">
    <property type="term" value="F:RNA binding"/>
    <property type="evidence" value="ECO:0007669"/>
    <property type="project" value="InterPro"/>
</dbReference>
<name>A0A183AUP1_9TREM</name>
<dbReference type="InterPro" id="IPR000999">
    <property type="entry name" value="RNase_III_dom"/>
</dbReference>
<accession>A0A183AUP1</accession>
<evidence type="ECO:0000256" key="3">
    <source>
        <dbReference type="ARBA" id="ARBA00022801"/>
    </source>
</evidence>
<dbReference type="GO" id="GO:0000166">
    <property type="term" value="F:nucleotide binding"/>
    <property type="evidence" value="ECO:0007669"/>
    <property type="project" value="UniProtKB-KW"/>
</dbReference>
<keyword evidence="8" id="KW-1185">Reference proteome</keyword>
<dbReference type="GO" id="GO:0004525">
    <property type="term" value="F:ribonuclease III activity"/>
    <property type="evidence" value="ECO:0007669"/>
    <property type="project" value="InterPro"/>
</dbReference>
<protein>
    <submittedName>
        <fullName evidence="9">RNase III domain-containing protein</fullName>
    </submittedName>
</protein>
<dbReference type="Gene3D" id="2.170.260.10">
    <property type="entry name" value="paz domain"/>
    <property type="match status" value="1"/>
</dbReference>
<evidence type="ECO:0000259" key="5">
    <source>
        <dbReference type="PROSITE" id="PS50142"/>
    </source>
</evidence>
<feature type="domain" description="PAZ" evidence="6">
    <location>
        <begin position="195"/>
        <end position="337"/>
    </location>
</feature>
<evidence type="ECO:0000313" key="7">
    <source>
        <dbReference type="EMBL" id="VDP87442.1"/>
    </source>
</evidence>
<dbReference type="GO" id="GO:0030422">
    <property type="term" value="P:siRNA processing"/>
    <property type="evidence" value="ECO:0007669"/>
    <property type="project" value="TreeGrafter"/>
</dbReference>
<dbReference type="GO" id="GO:0031054">
    <property type="term" value="P:pre-miRNA processing"/>
    <property type="evidence" value="ECO:0007669"/>
    <property type="project" value="TreeGrafter"/>
</dbReference>
<feature type="compositionally biased region" description="Polar residues" evidence="4">
    <location>
        <begin position="508"/>
        <end position="518"/>
    </location>
</feature>
<dbReference type="Pfam" id="PF00636">
    <property type="entry name" value="Ribonuclease_3"/>
    <property type="match status" value="1"/>
</dbReference>
<dbReference type="WBParaSite" id="ECPE_0001070801-mRNA-1">
    <property type="protein sequence ID" value="ECPE_0001070801-mRNA-1"/>
    <property type="gene ID" value="ECPE_0001070801"/>
</dbReference>
<dbReference type="InterPro" id="IPR048512">
    <property type="entry name" value="Dicer_platform"/>
</dbReference>
<evidence type="ECO:0000256" key="1">
    <source>
        <dbReference type="ARBA" id="ARBA00001946"/>
    </source>
</evidence>
<dbReference type="GO" id="GO:0005634">
    <property type="term" value="C:nucleus"/>
    <property type="evidence" value="ECO:0007669"/>
    <property type="project" value="TreeGrafter"/>
</dbReference>
<feature type="domain" description="RNase III" evidence="5">
    <location>
        <begin position="689"/>
        <end position="742"/>
    </location>
</feature>
<dbReference type="OrthoDB" id="2392202at2759"/>
<dbReference type="CDD" id="cd00593">
    <property type="entry name" value="RIBOc"/>
    <property type="match status" value="1"/>
</dbReference>
<dbReference type="SMART" id="SM00949">
    <property type="entry name" value="PAZ"/>
    <property type="match status" value="1"/>
</dbReference>
<organism evidence="9">
    <name type="scientific">Echinostoma caproni</name>
    <dbReference type="NCBI Taxonomy" id="27848"/>
    <lineage>
        <taxon>Eukaryota</taxon>
        <taxon>Metazoa</taxon>
        <taxon>Spiralia</taxon>
        <taxon>Lophotrochozoa</taxon>
        <taxon>Platyhelminthes</taxon>
        <taxon>Trematoda</taxon>
        <taxon>Digenea</taxon>
        <taxon>Plagiorchiida</taxon>
        <taxon>Echinostomata</taxon>
        <taxon>Echinostomatoidea</taxon>
        <taxon>Echinostomatidae</taxon>
        <taxon>Echinostoma</taxon>
    </lineage>
</organism>
<comment type="cofactor">
    <cofactor evidence="1">
        <name>Mg(2+)</name>
        <dbReference type="ChEBI" id="CHEBI:18420"/>
    </cofactor>
</comment>
<proteinExistence type="predicted"/>
<dbReference type="PROSITE" id="PS50142">
    <property type="entry name" value="RNASE_3_2"/>
    <property type="match status" value="1"/>
</dbReference>
<dbReference type="EMBL" id="UZAN01049479">
    <property type="protein sequence ID" value="VDP87442.1"/>
    <property type="molecule type" value="Genomic_DNA"/>
</dbReference>
<dbReference type="FunFam" id="2.170.260.10:FF:000002">
    <property type="entry name" value="Putative Endoribonuclease Dicer"/>
    <property type="match status" value="1"/>
</dbReference>
<dbReference type="GO" id="GO:0005737">
    <property type="term" value="C:cytoplasm"/>
    <property type="evidence" value="ECO:0007669"/>
    <property type="project" value="TreeGrafter"/>
</dbReference>
<dbReference type="InterPro" id="IPR003100">
    <property type="entry name" value="PAZ_dom"/>
</dbReference>
<keyword evidence="2" id="KW-0547">Nucleotide-binding</keyword>
<dbReference type="SUPFAM" id="SSF69065">
    <property type="entry name" value="RNase III domain-like"/>
    <property type="match status" value="1"/>
</dbReference>
<evidence type="ECO:0000313" key="9">
    <source>
        <dbReference type="WBParaSite" id="ECPE_0001070801-mRNA-1"/>
    </source>
</evidence>